<dbReference type="PROSITE" id="PS51318">
    <property type="entry name" value="TAT"/>
    <property type="match status" value="1"/>
</dbReference>
<evidence type="ECO:0000256" key="1">
    <source>
        <dbReference type="SAM" id="SignalP"/>
    </source>
</evidence>
<keyword evidence="1" id="KW-0732">Signal</keyword>
<name>A0ABW7BHB5_9ACTN</name>
<dbReference type="SUPFAM" id="SSF63825">
    <property type="entry name" value="YWTD domain"/>
    <property type="match status" value="1"/>
</dbReference>
<sequence length="331" mass="35276">MDGLVGLDGLIGRNGLGRRSLLKGALAVPAAGLLTAAPAHAAAPPAFNVLIGDVNSGKILLFDRNKPFTDAHIKWQLNPAGAGHPMEHRFRDTSGDGEILLAATGTPDSGTASIYRRRDRKLLWSASIPNYPHAIERARGTGVVVVAGRSKGPGGGEARGGSLHVFRPTGSHSGSLVRAGSPVPFHQAHGLLWDPQLERMWAAGGSVLTAYRIVTTANSAKLVEDTARRLTGFHHPHDLQPDHQHPGRLLVTDTNGVYAVDKSTMRPTTLHTRKLVKSYVHHVSGEQMWTGAVPGGNAFGTPYVHFNVSGVARARRGAVIYKARLDTTAYL</sequence>
<feature type="signal peptide" evidence="1">
    <location>
        <begin position="1"/>
        <end position="41"/>
    </location>
</feature>
<feature type="chain" id="PRO_5046009302" description="Tat pathway signal sequence domain protein" evidence="1">
    <location>
        <begin position="42"/>
        <end position="331"/>
    </location>
</feature>
<keyword evidence="3" id="KW-1185">Reference proteome</keyword>
<dbReference type="Proteomes" id="UP001604267">
    <property type="component" value="Unassembled WGS sequence"/>
</dbReference>
<reference evidence="2 3" key="1">
    <citation type="submission" date="2024-10" db="EMBL/GenBank/DDBJ databases">
        <title>The Natural Products Discovery Center: Release of the First 8490 Sequenced Strains for Exploring Actinobacteria Biosynthetic Diversity.</title>
        <authorList>
            <person name="Kalkreuter E."/>
            <person name="Kautsar S.A."/>
            <person name="Yang D."/>
            <person name="Bader C.D."/>
            <person name="Teijaro C.N."/>
            <person name="Fluegel L."/>
            <person name="Davis C.M."/>
            <person name="Simpson J.R."/>
            <person name="Lauterbach L."/>
            <person name="Steele A.D."/>
            <person name="Gui C."/>
            <person name="Meng S."/>
            <person name="Li G."/>
            <person name="Viehrig K."/>
            <person name="Ye F."/>
            <person name="Su P."/>
            <person name="Kiefer A.F."/>
            <person name="Nichols A."/>
            <person name="Cepeda A.J."/>
            <person name="Yan W."/>
            <person name="Fan B."/>
            <person name="Jiang Y."/>
            <person name="Adhikari A."/>
            <person name="Zheng C.-J."/>
            <person name="Schuster L."/>
            <person name="Cowan T.M."/>
            <person name="Smanski M.J."/>
            <person name="Chevrette M.G."/>
            <person name="De Carvalho L.P.S."/>
            <person name="Shen B."/>
        </authorList>
    </citation>
    <scope>NUCLEOTIDE SEQUENCE [LARGE SCALE GENOMIC DNA]</scope>
    <source>
        <strain evidence="2 3">NPDC048320</strain>
    </source>
</reference>
<comment type="caution">
    <text evidence="2">The sequence shown here is derived from an EMBL/GenBank/DDBJ whole genome shotgun (WGS) entry which is preliminary data.</text>
</comment>
<gene>
    <name evidence="2" type="ORF">ACGFZB_33960</name>
</gene>
<evidence type="ECO:0000313" key="3">
    <source>
        <dbReference type="Proteomes" id="UP001604267"/>
    </source>
</evidence>
<protein>
    <recommendedName>
        <fullName evidence="4">Tat pathway signal sequence domain protein</fullName>
    </recommendedName>
</protein>
<accession>A0ABW7BHB5</accession>
<evidence type="ECO:0008006" key="4">
    <source>
        <dbReference type="Google" id="ProtNLM"/>
    </source>
</evidence>
<evidence type="ECO:0000313" key="2">
    <source>
        <dbReference type="EMBL" id="MFG3015357.1"/>
    </source>
</evidence>
<organism evidence="2 3">
    <name type="scientific">Streptomyces cinerochromogenes</name>
    <dbReference type="NCBI Taxonomy" id="66422"/>
    <lineage>
        <taxon>Bacteria</taxon>
        <taxon>Bacillati</taxon>
        <taxon>Actinomycetota</taxon>
        <taxon>Actinomycetes</taxon>
        <taxon>Kitasatosporales</taxon>
        <taxon>Streptomycetaceae</taxon>
        <taxon>Streptomyces</taxon>
    </lineage>
</organism>
<proteinExistence type="predicted"/>
<dbReference type="EMBL" id="JBICYV010000019">
    <property type="protein sequence ID" value="MFG3015357.1"/>
    <property type="molecule type" value="Genomic_DNA"/>
</dbReference>
<dbReference type="RefSeq" id="WP_392822925.1">
    <property type="nucleotide sequence ID" value="NZ_JBICYV010000019.1"/>
</dbReference>
<dbReference type="InterPro" id="IPR006311">
    <property type="entry name" value="TAT_signal"/>
</dbReference>